<dbReference type="Proteomes" id="UP001501469">
    <property type="component" value="Unassembled WGS sequence"/>
</dbReference>
<organism evidence="2 3">
    <name type="scientific">Hymenobacter glaciei</name>
    <dbReference type="NCBI Taxonomy" id="877209"/>
    <lineage>
        <taxon>Bacteria</taxon>
        <taxon>Pseudomonadati</taxon>
        <taxon>Bacteroidota</taxon>
        <taxon>Cytophagia</taxon>
        <taxon>Cytophagales</taxon>
        <taxon>Hymenobacteraceae</taxon>
        <taxon>Hymenobacter</taxon>
    </lineage>
</organism>
<dbReference type="RefSeq" id="WP_345052839.1">
    <property type="nucleotide sequence ID" value="NZ_BAABDK010000013.1"/>
</dbReference>
<feature type="transmembrane region" description="Helical" evidence="1">
    <location>
        <begin position="215"/>
        <end position="232"/>
    </location>
</feature>
<evidence type="ECO:0000313" key="3">
    <source>
        <dbReference type="Proteomes" id="UP001501469"/>
    </source>
</evidence>
<feature type="transmembrane region" description="Helical" evidence="1">
    <location>
        <begin position="71"/>
        <end position="93"/>
    </location>
</feature>
<name>A0ABP7TYI0_9BACT</name>
<dbReference type="EMBL" id="BAABDK010000013">
    <property type="protein sequence ID" value="GAA4033158.1"/>
    <property type="molecule type" value="Genomic_DNA"/>
</dbReference>
<feature type="transmembrane region" description="Helical" evidence="1">
    <location>
        <begin position="162"/>
        <end position="179"/>
    </location>
</feature>
<keyword evidence="3" id="KW-1185">Reference proteome</keyword>
<feature type="transmembrane region" description="Helical" evidence="1">
    <location>
        <begin position="100"/>
        <end position="128"/>
    </location>
</feature>
<protein>
    <recommendedName>
        <fullName evidence="4">DUF4386 domain-containing protein</fullName>
    </recommendedName>
</protein>
<accession>A0ABP7TYI0</accession>
<feature type="transmembrane region" description="Helical" evidence="1">
    <location>
        <begin position="186"/>
        <end position="209"/>
    </location>
</feature>
<evidence type="ECO:0000256" key="1">
    <source>
        <dbReference type="SAM" id="Phobius"/>
    </source>
</evidence>
<evidence type="ECO:0008006" key="4">
    <source>
        <dbReference type="Google" id="ProtNLM"/>
    </source>
</evidence>
<dbReference type="Pfam" id="PF14329">
    <property type="entry name" value="DUF4386"/>
    <property type="match status" value="1"/>
</dbReference>
<dbReference type="InterPro" id="IPR025495">
    <property type="entry name" value="DUF4386"/>
</dbReference>
<evidence type="ECO:0000313" key="2">
    <source>
        <dbReference type="EMBL" id="GAA4033158.1"/>
    </source>
</evidence>
<keyword evidence="1" id="KW-0812">Transmembrane</keyword>
<feature type="transmembrane region" description="Helical" evidence="1">
    <location>
        <begin position="28"/>
        <end position="51"/>
    </location>
</feature>
<sequence>MKPADLHIEEASSVHPASRGVFTIGRKVGILLLLQLAAGLTLPFILTHALTVGTPAFLTAVAKDSFQVRSAVLLSFVGSALTVYLSATVFPIFRRYSTSAALLFLVVCAVSCILDVVQAGTVMSMLAISNRFVEAGAVDSELYQVVGAAVASARRSAHANQILAIGVWMFFFYASLYRFRLVPRGLAAVGAIGVISQFVGVTLMMFIGYPAIGRMAMPLLPIQLAFIAWLIAKGFYNSPAWKESGVA</sequence>
<reference evidence="3" key="1">
    <citation type="journal article" date="2019" name="Int. J. Syst. Evol. Microbiol.">
        <title>The Global Catalogue of Microorganisms (GCM) 10K type strain sequencing project: providing services to taxonomists for standard genome sequencing and annotation.</title>
        <authorList>
            <consortium name="The Broad Institute Genomics Platform"/>
            <consortium name="The Broad Institute Genome Sequencing Center for Infectious Disease"/>
            <person name="Wu L."/>
            <person name="Ma J."/>
        </authorList>
    </citation>
    <scope>NUCLEOTIDE SEQUENCE [LARGE SCALE GENOMIC DNA]</scope>
    <source>
        <strain evidence="3">JCM 17225</strain>
    </source>
</reference>
<proteinExistence type="predicted"/>
<keyword evidence="1" id="KW-1133">Transmembrane helix</keyword>
<comment type="caution">
    <text evidence="2">The sequence shown here is derived from an EMBL/GenBank/DDBJ whole genome shotgun (WGS) entry which is preliminary data.</text>
</comment>
<keyword evidence="1" id="KW-0472">Membrane</keyword>
<gene>
    <name evidence="2" type="ORF">GCM10022409_16850</name>
</gene>